<organism evidence="3 4">
    <name type="scientific">Dillenia turbinata</name>
    <dbReference type="NCBI Taxonomy" id="194707"/>
    <lineage>
        <taxon>Eukaryota</taxon>
        <taxon>Viridiplantae</taxon>
        <taxon>Streptophyta</taxon>
        <taxon>Embryophyta</taxon>
        <taxon>Tracheophyta</taxon>
        <taxon>Spermatophyta</taxon>
        <taxon>Magnoliopsida</taxon>
        <taxon>eudicotyledons</taxon>
        <taxon>Gunneridae</taxon>
        <taxon>Pentapetalae</taxon>
        <taxon>Dilleniales</taxon>
        <taxon>Dilleniaceae</taxon>
        <taxon>Dillenia</taxon>
    </lineage>
</organism>
<dbReference type="InterPro" id="IPR014710">
    <property type="entry name" value="RmlC-like_jellyroll"/>
</dbReference>
<feature type="chain" id="PRO_5042953208" description="Cupin type-2 domain-containing protein" evidence="1">
    <location>
        <begin position="29"/>
        <end position="390"/>
    </location>
</feature>
<dbReference type="PANTHER" id="PTHR34571:SF1">
    <property type="entry name" value="(S)-UREIDOGLYCINE AMINOHYDROLASE"/>
    <property type="match status" value="1"/>
</dbReference>
<dbReference type="Proteomes" id="UP001370490">
    <property type="component" value="Unassembled WGS sequence"/>
</dbReference>
<dbReference type="PANTHER" id="PTHR34571">
    <property type="entry name" value="(S)-UREIDOGLYCINE AMINOHYDROLASE"/>
    <property type="match status" value="1"/>
</dbReference>
<evidence type="ECO:0000313" key="4">
    <source>
        <dbReference type="Proteomes" id="UP001370490"/>
    </source>
</evidence>
<dbReference type="Pfam" id="PF07883">
    <property type="entry name" value="Cupin_2"/>
    <property type="match status" value="1"/>
</dbReference>
<proteinExistence type="predicted"/>
<dbReference type="InterPro" id="IPR017627">
    <property type="entry name" value="UGHY"/>
</dbReference>
<evidence type="ECO:0000259" key="2">
    <source>
        <dbReference type="Pfam" id="PF07883"/>
    </source>
</evidence>
<dbReference type="InterPro" id="IPR013096">
    <property type="entry name" value="Cupin_2"/>
</dbReference>
<dbReference type="SUPFAM" id="SSF51182">
    <property type="entry name" value="RmlC-like cupins"/>
    <property type="match status" value="2"/>
</dbReference>
<dbReference type="GO" id="GO:0071522">
    <property type="term" value="F:ureidoglycine aminohydrolase activity"/>
    <property type="evidence" value="ECO:0007669"/>
    <property type="project" value="InterPro"/>
</dbReference>
<feature type="signal peptide" evidence="1">
    <location>
        <begin position="1"/>
        <end position="28"/>
    </location>
</feature>
<sequence length="390" mass="43920">MPPYPSSLRLHTLLLSFLSLCLFTITLANEGFCSASSFSTDTKPLYYKVSNPTLSPSHLKDLPGYTRSVYKRDHAFITPESHVFSPLPDWTNTLGAYLISPAMGSHFVMYLARMQGNSRSGLLPPNDVERFIFVLHGTVALTNVSGSSHKLTVSFDRHLILFNGSGDAREAAIACLNLACLSCFHQTSFVLEKIWCPEPETKLFMALLVNLWALLGIYWNLSDQDLNSDGLTSHWRNVVDSFAYLPPSHQHLIASDAAATLAIFERRHAYLEGYKTELIVGSTDAQPLLETPGEVFELRKLLPADLQYDFNIHIMDFQPGEFLNVKEVHYNQHGLLLLEGQGIYRLGDSWYPIQAGDAIWMAPFVPQWYAALGKTRSRYLLYKDVNRNPL</sequence>
<accession>A0AAN8ZIB9</accession>
<name>A0AAN8ZIB9_9MAGN</name>
<dbReference type="CDD" id="cd02212">
    <property type="entry name" value="cupin_UGlyAH_C"/>
    <property type="match status" value="1"/>
</dbReference>
<dbReference type="EMBL" id="JBAMMX010000008">
    <property type="protein sequence ID" value="KAK6935088.1"/>
    <property type="molecule type" value="Genomic_DNA"/>
</dbReference>
<gene>
    <name evidence="3" type="ORF">RJ641_035243</name>
</gene>
<dbReference type="InterPro" id="IPR044697">
    <property type="entry name" value="UGlyAH_cupin_C"/>
</dbReference>
<keyword evidence="4" id="KW-1185">Reference proteome</keyword>
<evidence type="ECO:0000256" key="1">
    <source>
        <dbReference type="SAM" id="SignalP"/>
    </source>
</evidence>
<keyword evidence="1" id="KW-0732">Signal</keyword>
<dbReference type="InterPro" id="IPR011051">
    <property type="entry name" value="RmlC_Cupin_sf"/>
</dbReference>
<feature type="domain" description="Cupin type-2" evidence="2">
    <location>
        <begin position="314"/>
        <end position="380"/>
    </location>
</feature>
<dbReference type="AlphaFoldDB" id="A0AAN8ZIB9"/>
<evidence type="ECO:0000313" key="3">
    <source>
        <dbReference type="EMBL" id="KAK6935088.1"/>
    </source>
</evidence>
<dbReference type="Gene3D" id="2.60.120.10">
    <property type="entry name" value="Jelly Rolls"/>
    <property type="match status" value="2"/>
</dbReference>
<protein>
    <recommendedName>
        <fullName evidence="2">Cupin type-2 domain-containing protein</fullName>
    </recommendedName>
</protein>
<comment type="caution">
    <text evidence="3">The sequence shown here is derived from an EMBL/GenBank/DDBJ whole genome shotgun (WGS) entry which is preliminary data.</text>
</comment>
<reference evidence="3 4" key="1">
    <citation type="submission" date="2023-12" db="EMBL/GenBank/DDBJ databases">
        <title>A high-quality genome assembly for Dillenia turbinata (Dilleniales).</title>
        <authorList>
            <person name="Chanderbali A."/>
        </authorList>
    </citation>
    <scope>NUCLEOTIDE SEQUENCE [LARGE SCALE GENOMIC DNA]</scope>
    <source>
        <strain evidence="3">LSX21</strain>
        <tissue evidence="3">Leaf</tissue>
    </source>
</reference>